<accession>A0ABQ3E469</accession>
<reference evidence="4" key="1">
    <citation type="journal article" date="2019" name="Int. J. Syst. Evol. Microbiol.">
        <title>The Global Catalogue of Microorganisms (GCM) 10K type strain sequencing project: providing services to taxonomists for standard genome sequencing and annotation.</title>
        <authorList>
            <consortium name="The Broad Institute Genomics Platform"/>
            <consortium name="The Broad Institute Genome Sequencing Center for Infectious Disease"/>
            <person name="Wu L."/>
            <person name="Ma J."/>
        </authorList>
    </citation>
    <scope>NUCLEOTIDE SEQUENCE [LARGE SCALE GENOMIC DNA]</scope>
    <source>
        <strain evidence="4">KCTC 12861</strain>
    </source>
</reference>
<gene>
    <name evidence="3" type="ORF">GCM10007094_11820</name>
</gene>
<proteinExistence type="predicted"/>
<dbReference type="SUPFAM" id="SSF52540">
    <property type="entry name" value="P-loop containing nucleoside triphosphate hydrolases"/>
    <property type="match status" value="1"/>
</dbReference>
<evidence type="ECO:0000313" key="4">
    <source>
        <dbReference type="Proteomes" id="UP000637980"/>
    </source>
</evidence>
<dbReference type="PANTHER" id="PTHR12169">
    <property type="entry name" value="ATPASE N2B"/>
    <property type="match status" value="1"/>
</dbReference>
<dbReference type="NCBIfam" id="NF040713">
    <property type="entry name" value="ZapE"/>
    <property type="match status" value="1"/>
</dbReference>
<evidence type="ECO:0000313" key="3">
    <source>
        <dbReference type="EMBL" id="GHB25366.1"/>
    </source>
</evidence>
<keyword evidence="4" id="KW-1185">Reference proteome</keyword>
<dbReference type="PANTHER" id="PTHR12169:SF6">
    <property type="entry name" value="AFG1-LIKE ATPASE"/>
    <property type="match status" value="1"/>
</dbReference>
<keyword evidence="1" id="KW-0547">Nucleotide-binding</keyword>
<dbReference type="EMBL" id="BMXE01000002">
    <property type="protein sequence ID" value="GHB25366.1"/>
    <property type="molecule type" value="Genomic_DNA"/>
</dbReference>
<evidence type="ECO:0000256" key="1">
    <source>
        <dbReference type="ARBA" id="ARBA00022741"/>
    </source>
</evidence>
<organism evidence="3 4">
    <name type="scientific">Pseudovibrio japonicus</name>
    <dbReference type="NCBI Taxonomy" id="366534"/>
    <lineage>
        <taxon>Bacteria</taxon>
        <taxon>Pseudomonadati</taxon>
        <taxon>Pseudomonadota</taxon>
        <taxon>Alphaproteobacteria</taxon>
        <taxon>Hyphomicrobiales</taxon>
        <taxon>Stappiaceae</taxon>
        <taxon>Pseudovibrio</taxon>
    </lineage>
</organism>
<dbReference type="Proteomes" id="UP000637980">
    <property type="component" value="Unassembled WGS sequence"/>
</dbReference>
<comment type="caution">
    <text evidence="3">The sequence shown here is derived from an EMBL/GenBank/DDBJ whole genome shotgun (WGS) entry which is preliminary data.</text>
</comment>
<keyword evidence="3" id="KW-0131">Cell cycle</keyword>
<keyword evidence="3" id="KW-0132">Cell division</keyword>
<dbReference type="Gene3D" id="3.40.50.300">
    <property type="entry name" value="P-loop containing nucleotide triphosphate hydrolases"/>
    <property type="match status" value="1"/>
</dbReference>
<dbReference type="InterPro" id="IPR027417">
    <property type="entry name" value="P-loop_NTPase"/>
</dbReference>
<dbReference type="GO" id="GO:0051301">
    <property type="term" value="P:cell division"/>
    <property type="evidence" value="ECO:0007669"/>
    <property type="project" value="UniProtKB-KW"/>
</dbReference>
<dbReference type="CDD" id="cd00267">
    <property type="entry name" value="ABC_ATPase"/>
    <property type="match status" value="1"/>
</dbReference>
<keyword evidence="2" id="KW-0067">ATP-binding</keyword>
<sequence>MLENTSNLTTVLANYEAMVARGDLEADPAQIQVAKSLDALTAQMSKRKPEEKKGLLGRLFNKNKEEPEFIKGLYVWGSVGRGKTMLMDLFYDLSPEPKKHRSHFHEFMEGIHDRIFMVRKQISAGAIKDRDPIIPIAEEIASNTKLLCFDEFTVTDIADAMLLGRLFGKLFEAGVIVVCTSNVVPDELYKNGLNRNHILPFIRSLSERMNVLHLDAPTDYRLEKLSGADTYLVPADAETLQHMEKLWASMTYGLQCHLVELENKGRKIPVSRTCSAIAWFTFQELCSTPLGPSDYLRIAHAFNTVFLEGVPTLDYTRRNEAKRFINLIDTLYDNQVRLVIQAAAEPQDLYVASTGTEAFEFDRTASRLIEMRSEEYLMAESIT</sequence>
<evidence type="ECO:0000256" key="2">
    <source>
        <dbReference type="ARBA" id="ARBA00022840"/>
    </source>
</evidence>
<name>A0ABQ3E469_9HYPH</name>
<protein>
    <submittedName>
        <fullName evidence="3">Cell division protein ZapE</fullName>
    </submittedName>
</protein>
<dbReference type="Pfam" id="PF03969">
    <property type="entry name" value="AFG1_ATPase"/>
    <property type="match status" value="1"/>
</dbReference>
<dbReference type="InterPro" id="IPR005654">
    <property type="entry name" value="ATPase_AFG1-like"/>
</dbReference>
<dbReference type="RefSeq" id="WP_189435852.1">
    <property type="nucleotide sequence ID" value="NZ_BMXE01000002.1"/>
</dbReference>